<dbReference type="OrthoDB" id="408152at2759"/>
<name>A0A9W9K951_9EURO</name>
<sequence>MSREVDQMPMPSGAQRKVKVIVASPSRSGTLGLYMAMQILGYNTYHIYECVAVNGLTHIKVFKEAVIAQCNQLSGIRRFDRKDCEKWLANYDCLVEIPSYMGMDFIEAYANDPDVKFILTERSPEKWAKSVNNTAGQVANMGFRFPFNILKYFESTLYHFLDLNVVVYNSVAGGTKIGDEDNEKMLCKYYEDYIKRAKATIPADRLCLINLEKDNLDWEAICPFLEVPVPKEKYPGRNEPEKFQALVEGFLGPKVKSAVVRFGITALATVGALGWSSYQYGPSFLAALKR</sequence>
<dbReference type="Pfam" id="PF17784">
    <property type="entry name" value="Sulfotransfer_4"/>
    <property type="match status" value="1"/>
</dbReference>
<gene>
    <name evidence="1" type="ORF">N7456_008324</name>
</gene>
<dbReference type="EMBL" id="JAPQKH010000005">
    <property type="protein sequence ID" value="KAJ5097603.1"/>
    <property type="molecule type" value="Genomic_DNA"/>
</dbReference>
<dbReference type="Gene3D" id="3.40.50.300">
    <property type="entry name" value="P-loop containing nucleotide triphosphate hydrolases"/>
    <property type="match status" value="1"/>
</dbReference>
<dbReference type="SUPFAM" id="SSF52540">
    <property type="entry name" value="P-loop containing nucleoside triphosphate hydrolases"/>
    <property type="match status" value="1"/>
</dbReference>
<feature type="non-terminal residue" evidence="1">
    <location>
        <position position="1"/>
    </location>
</feature>
<proteinExistence type="predicted"/>
<protein>
    <recommendedName>
        <fullName evidence="3">P-loop containing nucleoside triphosphate hydrolase protein</fullName>
    </recommendedName>
</protein>
<dbReference type="Proteomes" id="UP001149165">
    <property type="component" value="Unassembled WGS sequence"/>
</dbReference>
<dbReference type="InterPro" id="IPR040632">
    <property type="entry name" value="Sulfotransfer_4"/>
</dbReference>
<evidence type="ECO:0000313" key="2">
    <source>
        <dbReference type="Proteomes" id="UP001149165"/>
    </source>
</evidence>
<dbReference type="InterPro" id="IPR027417">
    <property type="entry name" value="P-loop_NTPase"/>
</dbReference>
<dbReference type="AlphaFoldDB" id="A0A9W9K951"/>
<evidence type="ECO:0008006" key="3">
    <source>
        <dbReference type="Google" id="ProtNLM"/>
    </source>
</evidence>
<reference evidence="1" key="1">
    <citation type="submission" date="2022-11" db="EMBL/GenBank/DDBJ databases">
        <authorList>
            <person name="Petersen C."/>
        </authorList>
    </citation>
    <scope>NUCLEOTIDE SEQUENCE</scope>
    <source>
        <strain evidence="1">IBT 30069</strain>
    </source>
</reference>
<dbReference type="PANTHER" id="PTHR36978">
    <property type="entry name" value="P-LOOP CONTAINING NUCLEOTIDE TRIPHOSPHATE HYDROLASE"/>
    <property type="match status" value="1"/>
</dbReference>
<accession>A0A9W9K951</accession>
<keyword evidence="2" id="KW-1185">Reference proteome</keyword>
<dbReference type="PANTHER" id="PTHR36978:SF4">
    <property type="entry name" value="P-LOOP CONTAINING NUCLEOSIDE TRIPHOSPHATE HYDROLASE PROTEIN"/>
    <property type="match status" value="1"/>
</dbReference>
<organism evidence="1 2">
    <name type="scientific">Penicillium angulare</name>
    <dbReference type="NCBI Taxonomy" id="116970"/>
    <lineage>
        <taxon>Eukaryota</taxon>
        <taxon>Fungi</taxon>
        <taxon>Dikarya</taxon>
        <taxon>Ascomycota</taxon>
        <taxon>Pezizomycotina</taxon>
        <taxon>Eurotiomycetes</taxon>
        <taxon>Eurotiomycetidae</taxon>
        <taxon>Eurotiales</taxon>
        <taxon>Aspergillaceae</taxon>
        <taxon>Penicillium</taxon>
    </lineage>
</organism>
<evidence type="ECO:0000313" key="1">
    <source>
        <dbReference type="EMBL" id="KAJ5097603.1"/>
    </source>
</evidence>
<comment type="caution">
    <text evidence="1">The sequence shown here is derived from an EMBL/GenBank/DDBJ whole genome shotgun (WGS) entry which is preliminary data.</text>
</comment>
<reference evidence="1" key="2">
    <citation type="journal article" date="2023" name="IMA Fungus">
        <title>Comparative genomic study of the Penicillium genus elucidates a diverse pangenome and 15 lateral gene transfer events.</title>
        <authorList>
            <person name="Petersen C."/>
            <person name="Sorensen T."/>
            <person name="Nielsen M.R."/>
            <person name="Sondergaard T.E."/>
            <person name="Sorensen J.L."/>
            <person name="Fitzpatrick D.A."/>
            <person name="Frisvad J.C."/>
            <person name="Nielsen K.L."/>
        </authorList>
    </citation>
    <scope>NUCLEOTIDE SEQUENCE</scope>
    <source>
        <strain evidence="1">IBT 30069</strain>
    </source>
</reference>